<comment type="caution">
    <text evidence="1">The sequence shown here is derived from an EMBL/GenBank/DDBJ whole genome shotgun (WGS) entry which is preliminary data.</text>
</comment>
<organism evidence="1 2">
    <name type="scientific">Pricia mediterranea</name>
    <dbReference type="NCBI Taxonomy" id="3076079"/>
    <lineage>
        <taxon>Bacteria</taxon>
        <taxon>Pseudomonadati</taxon>
        <taxon>Bacteroidota</taxon>
        <taxon>Flavobacteriia</taxon>
        <taxon>Flavobacteriales</taxon>
        <taxon>Flavobacteriaceae</taxon>
        <taxon>Pricia</taxon>
    </lineage>
</organism>
<dbReference type="Proteomes" id="UP001250656">
    <property type="component" value="Unassembled WGS sequence"/>
</dbReference>
<accession>A0ABU3L4Y3</accession>
<dbReference type="RefSeq" id="WP_314014328.1">
    <property type="nucleotide sequence ID" value="NZ_JAVTTP010000001.1"/>
</dbReference>
<proteinExistence type="predicted"/>
<name>A0ABU3L4Y3_9FLAO</name>
<dbReference type="Gene3D" id="1.25.40.390">
    <property type="match status" value="1"/>
</dbReference>
<keyword evidence="1" id="KW-0449">Lipoprotein</keyword>
<dbReference type="InterPro" id="IPR041662">
    <property type="entry name" value="SusD-like_2"/>
</dbReference>
<reference evidence="1 2" key="1">
    <citation type="submission" date="2023-09" db="EMBL/GenBank/DDBJ databases">
        <title>Novel taxa isolated from Blanes Bay.</title>
        <authorList>
            <person name="Rey-Velasco X."/>
            <person name="Lucena T."/>
        </authorList>
    </citation>
    <scope>NUCLEOTIDE SEQUENCE [LARGE SCALE GENOMIC DNA]</scope>
    <source>
        <strain evidence="1 2">S334</strain>
    </source>
</reference>
<keyword evidence="2" id="KW-1185">Reference proteome</keyword>
<dbReference type="EMBL" id="JAVTTP010000001">
    <property type="protein sequence ID" value="MDT7828806.1"/>
    <property type="molecule type" value="Genomic_DNA"/>
</dbReference>
<gene>
    <name evidence="1" type="ORF">RQM65_09040</name>
</gene>
<evidence type="ECO:0000313" key="2">
    <source>
        <dbReference type="Proteomes" id="UP001250656"/>
    </source>
</evidence>
<dbReference type="Pfam" id="PF12771">
    <property type="entry name" value="SusD-like_2"/>
    <property type="match status" value="2"/>
</dbReference>
<dbReference type="PROSITE" id="PS51257">
    <property type="entry name" value="PROKAR_LIPOPROTEIN"/>
    <property type="match status" value="1"/>
</dbReference>
<dbReference type="SUPFAM" id="SSF48452">
    <property type="entry name" value="TPR-like"/>
    <property type="match status" value="1"/>
</dbReference>
<sequence>MKYGLKNSIGACALAFILLVSCHGLEELNENPNKIGSDNVDPNLLLANVIAEAAKSTVNLGFGDIAGVMQHTQKDGWSGGHNAYDWRNDSHSWNGYYSLLLDNRTLIAKAEEENLEFHIGVGLVMKSYLFGLVTDLWGDAPYSDALRGSEGAEFFDAPFDDQMDIYTGIFADLGRANTLLSKGQNAYSGIQASQDILYAGDASKWRKFANSLAVRFYMRLSAKEPSLAEEGLRRILSNPQQFPLILDVSDDANVAYVGTSPDNAWPTNTEFDDDPQGSYFRIKMAATLVDALQSLNDPRLGVWANPVETPIVLDPNAAGGDEIIDGERHVSQKLVDDHLDVVGVPVDFDKDYVGLPTQITLGPAFNLKKEFNQGSYNPHVSQLNDIYKDASGPLLQSRLSSAAEVHFIWAEAALKGWASGGAESHYNQGIKQSFEAWGVGGEYDDYISGEAAYGGTLEDIIEQKWIASWSSAAQSWFDYRRTGLPDLQTGPTAKRAALPLRFYYHIDEIDNNSANAESAIEKLQPTSFKGEDSSNNSAWSKMWLLQGTNQPY</sequence>
<protein>
    <submittedName>
        <fullName evidence="1">SusD/RagB family nutrient-binding outer membrane lipoprotein</fullName>
    </submittedName>
</protein>
<dbReference type="InterPro" id="IPR011990">
    <property type="entry name" value="TPR-like_helical_dom_sf"/>
</dbReference>
<evidence type="ECO:0000313" key="1">
    <source>
        <dbReference type="EMBL" id="MDT7828806.1"/>
    </source>
</evidence>